<evidence type="ECO:0000256" key="1">
    <source>
        <dbReference type="SAM" id="MobiDB-lite"/>
    </source>
</evidence>
<organism evidence="3">
    <name type="scientific">Colletotrichum graminicola (strain M1.001 / M2 / FGSC 10212)</name>
    <name type="common">Maize anthracnose fungus</name>
    <name type="synonym">Glomerella graminicola</name>
    <dbReference type="NCBI Taxonomy" id="645133"/>
    <lineage>
        <taxon>Eukaryota</taxon>
        <taxon>Fungi</taxon>
        <taxon>Dikarya</taxon>
        <taxon>Ascomycota</taxon>
        <taxon>Pezizomycotina</taxon>
        <taxon>Sordariomycetes</taxon>
        <taxon>Hypocreomycetidae</taxon>
        <taxon>Glomerellales</taxon>
        <taxon>Glomerellaceae</taxon>
        <taxon>Colletotrichum</taxon>
        <taxon>Colletotrichum graminicola species complex</taxon>
    </lineage>
</organism>
<evidence type="ECO:0000313" key="2">
    <source>
        <dbReference type="EMBL" id="EFQ35877.1"/>
    </source>
</evidence>
<sequence length="202" mass="22965">MAPPRTKTDSRTSLSDVETDVTKTTAWAAPKDTSMLSAVDQMLLNNMEILAKQNNVIMSLLLQSQREGGRIPNMSKTPRRNDAKPASDSEEEAEHIDCLKEKYTDILFRAYRDFTKSTKKTPFIKRGSTKNLEQDVADFKEHVLNHDWKGILPDWSVSFLLIWGCVRSLMASKSHEKTTEDEIIDIGSDEDARSMTKKRKSL</sequence>
<name>E3QYD9_COLGM</name>
<dbReference type="GeneID" id="24416433"/>
<gene>
    <name evidence="2" type="ORF">GLRG_11068</name>
</gene>
<reference evidence="3" key="1">
    <citation type="journal article" date="2012" name="Nat. Genet.">
        <title>Lifestyle transitions in plant pathogenic Colletotrichum fungi deciphered by genome and transcriptome analyses.</title>
        <authorList>
            <person name="O'Connell R.J."/>
            <person name="Thon M.R."/>
            <person name="Hacquard S."/>
            <person name="Amyotte S.G."/>
            <person name="Kleemann J."/>
            <person name="Torres M.F."/>
            <person name="Damm U."/>
            <person name="Buiate E.A."/>
            <person name="Epstein L."/>
            <person name="Alkan N."/>
            <person name="Altmueller J."/>
            <person name="Alvarado-Balderrama L."/>
            <person name="Bauser C.A."/>
            <person name="Becker C."/>
            <person name="Birren B.W."/>
            <person name="Chen Z."/>
            <person name="Choi J."/>
            <person name="Crouch J.A."/>
            <person name="Duvick J.P."/>
            <person name="Farman M.A."/>
            <person name="Gan P."/>
            <person name="Heiman D."/>
            <person name="Henrissat B."/>
            <person name="Howard R.J."/>
            <person name="Kabbage M."/>
            <person name="Koch C."/>
            <person name="Kracher B."/>
            <person name="Kubo Y."/>
            <person name="Law A.D."/>
            <person name="Lebrun M.-H."/>
            <person name="Lee Y.-H."/>
            <person name="Miyara I."/>
            <person name="Moore N."/>
            <person name="Neumann U."/>
            <person name="Nordstroem K."/>
            <person name="Panaccione D.G."/>
            <person name="Panstruga R."/>
            <person name="Place M."/>
            <person name="Proctor R.H."/>
            <person name="Prusky D."/>
            <person name="Rech G."/>
            <person name="Reinhardt R."/>
            <person name="Rollins J.A."/>
            <person name="Rounsley S."/>
            <person name="Schardl C.L."/>
            <person name="Schwartz D.C."/>
            <person name="Shenoy N."/>
            <person name="Shirasu K."/>
            <person name="Sikhakolli U.R."/>
            <person name="Stueber K."/>
            <person name="Sukno S.A."/>
            <person name="Sweigard J.A."/>
            <person name="Takano Y."/>
            <person name="Takahara H."/>
            <person name="Trail F."/>
            <person name="van der Does H.C."/>
            <person name="Voll L.M."/>
            <person name="Will I."/>
            <person name="Young S."/>
            <person name="Zeng Q."/>
            <person name="Zhang J."/>
            <person name="Zhou S."/>
            <person name="Dickman M.B."/>
            <person name="Schulze-Lefert P."/>
            <person name="Ver Loren van Themaat E."/>
            <person name="Ma L.-J."/>
            <person name="Vaillancourt L.J."/>
        </authorList>
    </citation>
    <scope>NUCLEOTIDE SEQUENCE [LARGE SCALE GENOMIC DNA]</scope>
    <source>
        <strain evidence="3">M1.001 / M2 / FGSC 10212</strain>
    </source>
</reference>
<accession>E3QYD9</accession>
<dbReference type="RefSeq" id="XP_008099897.1">
    <property type="nucleotide sequence ID" value="XM_008101706.1"/>
</dbReference>
<keyword evidence="3" id="KW-1185">Reference proteome</keyword>
<dbReference type="HOGENOM" id="CLU_1354514_0_0_1"/>
<feature type="region of interest" description="Disordered" evidence="1">
    <location>
        <begin position="68"/>
        <end position="95"/>
    </location>
</feature>
<dbReference type="Proteomes" id="UP000008782">
    <property type="component" value="Unassembled WGS sequence"/>
</dbReference>
<dbReference type="EMBL" id="GG697402">
    <property type="protein sequence ID" value="EFQ35877.1"/>
    <property type="molecule type" value="Genomic_DNA"/>
</dbReference>
<dbReference type="OrthoDB" id="10489694at2759"/>
<dbReference type="AlphaFoldDB" id="E3QYD9"/>
<evidence type="ECO:0000313" key="3">
    <source>
        <dbReference type="Proteomes" id="UP000008782"/>
    </source>
</evidence>
<proteinExistence type="predicted"/>
<dbReference type="VEuPathDB" id="FungiDB:GLRG_11068"/>
<protein>
    <submittedName>
        <fullName evidence="2">Uncharacterized protein</fullName>
    </submittedName>
</protein>